<protein>
    <submittedName>
        <fullName evidence="3">Uncharacterized protein</fullName>
    </submittedName>
</protein>
<evidence type="ECO:0000256" key="1">
    <source>
        <dbReference type="SAM" id="MobiDB-lite"/>
    </source>
</evidence>
<reference evidence="3" key="1">
    <citation type="submission" date="2020-07" db="EMBL/GenBank/DDBJ databases">
        <title>Genome sequence and genetic diversity analysis of an under-domesticated orphan crop, white fonio (Digitaria exilis).</title>
        <authorList>
            <person name="Bennetzen J.L."/>
            <person name="Chen S."/>
            <person name="Ma X."/>
            <person name="Wang X."/>
            <person name="Yssel A.E.J."/>
            <person name="Chaluvadi S.R."/>
            <person name="Johnson M."/>
            <person name="Gangashetty P."/>
            <person name="Hamidou F."/>
            <person name="Sanogo M.D."/>
            <person name="Zwaenepoel A."/>
            <person name="Wallace J."/>
            <person name="Van De Peer Y."/>
            <person name="Van Deynze A."/>
        </authorList>
    </citation>
    <scope>NUCLEOTIDE SEQUENCE</scope>
    <source>
        <tissue evidence="3">Leaves</tissue>
    </source>
</reference>
<name>A0A835AHK3_9POAL</name>
<dbReference type="AlphaFoldDB" id="A0A835AHK3"/>
<comment type="caution">
    <text evidence="3">The sequence shown here is derived from an EMBL/GenBank/DDBJ whole genome shotgun (WGS) entry which is preliminary data.</text>
</comment>
<feature type="compositionally biased region" description="Basic and acidic residues" evidence="1">
    <location>
        <begin position="105"/>
        <end position="120"/>
    </location>
</feature>
<keyword evidence="2" id="KW-0812">Transmembrane</keyword>
<evidence type="ECO:0000256" key="2">
    <source>
        <dbReference type="SAM" id="Phobius"/>
    </source>
</evidence>
<feature type="transmembrane region" description="Helical" evidence="2">
    <location>
        <begin position="48"/>
        <end position="72"/>
    </location>
</feature>
<feature type="transmembrane region" description="Helical" evidence="2">
    <location>
        <begin position="20"/>
        <end position="36"/>
    </location>
</feature>
<evidence type="ECO:0000313" key="3">
    <source>
        <dbReference type="EMBL" id="KAF8662453.1"/>
    </source>
</evidence>
<keyword evidence="2" id="KW-0472">Membrane</keyword>
<accession>A0A835AHK3</accession>
<sequence>MTMSAAYKVSASASLSIGKVAFMIAIAAMTIADIVFSAKVKLAPKWSVYLSVPWSIYLCGSLLVLASYLLLISFHTDYVYSIFPVLFLIVAAFLHHKYKEKVNKDIPRGKENDDKTGKDDNSDDEEVEHFDGIFETSSNIVTGGSLITLFGGQYMVGVVSPLGFFFFFTVVLGIYLMTITTVRTGALTPHATYLEIMLKLQLVITIITAFFP</sequence>
<dbReference type="EMBL" id="JACEFO010002380">
    <property type="protein sequence ID" value="KAF8662453.1"/>
    <property type="molecule type" value="Genomic_DNA"/>
</dbReference>
<feature type="transmembrane region" description="Helical" evidence="2">
    <location>
        <begin position="154"/>
        <end position="179"/>
    </location>
</feature>
<feature type="region of interest" description="Disordered" evidence="1">
    <location>
        <begin position="105"/>
        <end position="125"/>
    </location>
</feature>
<feature type="transmembrane region" description="Helical" evidence="2">
    <location>
        <begin position="78"/>
        <end position="94"/>
    </location>
</feature>
<dbReference type="OrthoDB" id="696529at2759"/>
<evidence type="ECO:0000313" key="4">
    <source>
        <dbReference type="Proteomes" id="UP000636709"/>
    </source>
</evidence>
<organism evidence="3 4">
    <name type="scientific">Digitaria exilis</name>
    <dbReference type="NCBI Taxonomy" id="1010633"/>
    <lineage>
        <taxon>Eukaryota</taxon>
        <taxon>Viridiplantae</taxon>
        <taxon>Streptophyta</taxon>
        <taxon>Embryophyta</taxon>
        <taxon>Tracheophyta</taxon>
        <taxon>Spermatophyta</taxon>
        <taxon>Magnoliopsida</taxon>
        <taxon>Liliopsida</taxon>
        <taxon>Poales</taxon>
        <taxon>Poaceae</taxon>
        <taxon>PACMAD clade</taxon>
        <taxon>Panicoideae</taxon>
        <taxon>Panicodae</taxon>
        <taxon>Paniceae</taxon>
        <taxon>Anthephorinae</taxon>
        <taxon>Digitaria</taxon>
    </lineage>
</organism>
<keyword evidence="4" id="KW-1185">Reference proteome</keyword>
<feature type="transmembrane region" description="Helical" evidence="2">
    <location>
        <begin position="191"/>
        <end position="211"/>
    </location>
</feature>
<proteinExistence type="predicted"/>
<gene>
    <name evidence="3" type="ORF">HU200_056039</name>
</gene>
<keyword evidence="2" id="KW-1133">Transmembrane helix</keyword>
<dbReference type="Proteomes" id="UP000636709">
    <property type="component" value="Unassembled WGS sequence"/>
</dbReference>